<evidence type="ECO:0000313" key="1">
    <source>
        <dbReference type="EMBL" id="OVA18757.1"/>
    </source>
</evidence>
<dbReference type="OrthoDB" id="649277at2759"/>
<dbReference type="FunCoup" id="A0A200R7R2">
    <property type="interactions" value="4"/>
</dbReference>
<protein>
    <recommendedName>
        <fullName evidence="3">F-box protein</fullName>
    </recommendedName>
</protein>
<sequence length="796" mass="89518">MPDRVVQNYHVTDVGTGKPSHPCQPSWMAHEIQQRSNLSSQVHNHIALHDENRVNDWDSKQAATFSVHKGPCDDISEYRNAGRYERDLEVALDVPQFSNEFGVVTKARRSIFTNEKLFVNSENLKSARSELQPFPIFNVNQKMATILAPNKDQAVRDSHSSGFQYDDNVGHGNITVETSEHHFPSTMLGMAPNETELPRKEFCSQPEHILQAREHSVITHLPLERKSLPISRPPQEDLTGSTFTFVQHGFELGGTAAQSFMCRKKDTDPSSSYVESREHLGNANTHVVHDCNYRSCSRSLLYDYNMDKRFISRNSGSFYSGQDDASQQLQQVHDPSKRNLQFPISVGEQGRKTSVFSGTGFVPSHINPLEMSKPEELKHGCHSPFRMAMASPYDADRVRMCTAVDCVEGISGNSLESFQTFRHLLMTKKTDVDLYKEDVLIRESAVSNRSKGKALIDLEKEDVRDRKTGSLGIKNESSADTDTMDIEIYEKRKYFKGITSFPSNKESCLEVRTTTSTRYPVLLMVKPLYLNHDQLQTSQDLMLGQNPAKLQETLSSSRKTIGKRKTETNLFDLNQKPPSFLTSAKSMENMDLSTSMTESFDGEHSLSHVVQLENFNSNLKQDSQMGLDPSGRRVKHLKLTASDSVGHGTKNLRTEEASSVEKVSVLSNKSMDYSRTGKEQPVSGKHLGKEHVDLGKTIMLSNRGSSSMESVKERLDRTMSNSWIRRWCHNNTAAPFIKPSAPADCKSKSKETLHEFQTKQLPSIAAMALMGKAMTGFQECEFTDKGSYVVWNSGEI</sequence>
<name>A0A200R7R2_MACCD</name>
<gene>
    <name evidence="1" type="ORF">BVC80_1831g326</name>
</gene>
<dbReference type="PANTHER" id="PTHR36062">
    <property type="entry name" value="OS01G0687300 PROTEIN"/>
    <property type="match status" value="1"/>
</dbReference>
<comment type="caution">
    <text evidence="1">The sequence shown here is derived from an EMBL/GenBank/DDBJ whole genome shotgun (WGS) entry which is preliminary data.</text>
</comment>
<dbReference type="InterPro" id="IPR037476">
    <property type="entry name" value="PCH1"/>
</dbReference>
<organism evidence="1 2">
    <name type="scientific">Macleaya cordata</name>
    <name type="common">Five-seeded plume-poppy</name>
    <name type="synonym">Bocconia cordata</name>
    <dbReference type="NCBI Taxonomy" id="56857"/>
    <lineage>
        <taxon>Eukaryota</taxon>
        <taxon>Viridiplantae</taxon>
        <taxon>Streptophyta</taxon>
        <taxon>Embryophyta</taxon>
        <taxon>Tracheophyta</taxon>
        <taxon>Spermatophyta</taxon>
        <taxon>Magnoliopsida</taxon>
        <taxon>Ranunculales</taxon>
        <taxon>Papaveraceae</taxon>
        <taxon>Papaveroideae</taxon>
        <taxon>Macleaya</taxon>
    </lineage>
</organism>
<evidence type="ECO:0008006" key="3">
    <source>
        <dbReference type="Google" id="ProtNLM"/>
    </source>
</evidence>
<dbReference type="OMA" id="CQTESSE"/>
<dbReference type="PANTHER" id="PTHR36062:SF1">
    <property type="entry name" value="OS01G0687300 PROTEIN"/>
    <property type="match status" value="1"/>
</dbReference>
<dbReference type="EMBL" id="MVGT01000435">
    <property type="protein sequence ID" value="OVA18757.1"/>
    <property type="molecule type" value="Genomic_DNA"/>
</dbReference>
<reference evidence="1 2" key="1">
    <citation type="journal article" date="2017" name="Mol. Plant">
        <title>The Genome of Medicinal Plant Macleaya cordata Provides New Insights into Benzylisoquinoline Alkaloids Metabolism.</title>
        <authorList>
            <person name="Liu X."/>
            <person name="Liu Y."/>
            <person name="Huang P."/>
            <person name="Ma Y."/>
            <person name="Qing Z."/>
            <person name="Tang Q."/>
            <person name="Cao H."/>
            <person name="Cheng P."/>
            <person name="Zheng Y."/>
            <person name="Yuan Z."/>
            <person name="Zhou Y."/>
            <person name="Liu J."/>
            <person name="Tang Z."/>
            <person name="Zhuo Y."/>
            <person name="Zhang Y."/>
            <person name="Yu L."/>
            <person name="Huang J."/>
            <person name="Yang P."/>
            <person name="Peng Q."/>
            <person name="Zhang J."/>
            <person name="Jiang W."/>
            <person name="Zhang Z."/>
            <person name="Lin K."/>
            <person name="Ro D.K."/>
            <person name="Chen X."/>
            <person name="Xiong X."/>
            <person name="Shang Y."/>
            <person name="Huang S."/>
            <person name="Zeng J."/>
        </authorList>
    </citation>
    <scope>NUCLEOTIDE SEQUENCE [LARGE SCALE GENOMIC DNA]</scope>
    <source>
        <strain evidence="2">cv. BLH2017</strain>
        <tissue evidence="1">Root</tissue>
    </source>
</reference>
<keyword evidence="2" id="KW-1185">Reference proteome</keyword>
<proteinExistence type="predicted"/>
<dbReference type="InParanoid" id="A0A200R7R2"/>
<dbReference type="AlphaFoldDB" id="A0A200R7R2"/>
<dbReference type="GO" id="GO:0010099">
    <property type="term" value="P:regulation of photomorphogenesis"/>
    <property type="evidence" value="ECO:0007669"/>
    <property type="project" value="InterPro"/>
</dbReference>
<dbReference type="Proteomes" id="UP000195402">
    <property type="component" value="Unassembled WGS sequence"/>
</dbReference>
<evidence type="ECO:0000313" key="2">
    <source>
        <dbReference type="Proteomes" id="UP000195402"/>
    </source>
</evidence>
<accession>A0A200R7R2</accession>